<reference evidence="2" key="1">
    <citation type="journal article" date="2008" name="J. Bacteriol.">
        <title>Genome sequence of Thermofilum pendens reveals an exceptional loss of biosynthetic pathways without genome reduction.</title>
        <authorList>
            <person name="Anderson I."/>
            <person name="Rodriguez J."/>
            <person name="Susanti D."/>
            <person name="Porat I."/>
            <person name="Reich C."/>
            <person name="Ulrich L.E."/>
            <person name="Elkins J.G."/>
            <person name="Mavromatis K."/>
            <person name="Lykidis A."/>
            <person name="Kim E."/>
            <person name="Thompson L.S."/>
            <person name="Nolan M."/>
            <person name="Land M."/>
            <person name="Copeland A."/>
            <person name="Lapidus A."/>
            <person name="Lucas S."/>
            <person name="Detter C."/>
            <person name="Zhulin I.B."/>
            <person name="Olsen G.J."/>
            <person name="Whitman W."/>
            <person name="Mukhopadhyay B."/>
            <person name="Bristow J."/>
            <person name="Kyrpides N."/>
        </authorList>
    </citation>
    <scope>NUCLEOTIDE SEQUENCE [LARGE SCALE GENOMIC DNA]</scope>
    <source>
        <strain evidence="2">DSM 2475 / Hrk 5</strain>
    </source>
</reference>
<name>A1RYX2_THEPD</name>
<dbReference type="HOGENOM" id="CLU_1529306_0_0_2"/>
<evidence type="ECO:0000313" key="2">
    <source>
        <dbReference type="Proteomes" id="UP000000641"/>
    </source>
</evidence>
<sequence length="175" mass="19243">MWNVENAIKRNANVYHVYIACMIAKFRELGLVNYGVIKGAAEATGRCTADYFLAHGLKPSSVEDAIVALNEITGFTDEVKVDYRDGVLEVRMHRDSCRICPRMVGGLELPGAACPNVGYIKGFVEGLGLAKLEDFAREKGEEPVTKDGEYCVIRYVVKEASAPVKEEKAVAARRV</sequence>
<dbReference type="AlphaFoldDB" id="A1RYX2"/>
<evidence type="ECO:0000313" key="1">
    <source>
        <dbReference type="EMBL" id="ABL78402.1"/>
    </source>
</evidence>
<dbReference type="EMBL" id="CP000505">
    <property type="protein sequence ID" value="ABL78402.1"/>
    <property type="molecule type" value="Genomic_DNA"/>
</dbReference>
<organism evidence="1 2">
    <name type="scientific">Thermofilum pendens (strain DSM 2475 / Hrk 5)</name>
    <dbReference type="NCBI Taxonomy" id="368408"/>
    <lineage>
        <taxon>Archaea</taxon>
        <taxon>Thermoproteota</taxon>
        <taxon>Thermoprotei</taxon>
        <taxon>Thermofilales</taxon>
        <taxon>Thermofilaceae</taxon>
        <taxon>Thermofilum</taxon>
    </lineage>
</organism>
<gene>
    <name evidence="1" type="ordered locus">Tpen_1002</name>
</gene>
<dbReference type="Proteomes" id="UP000000641">
    <property type="component" value="Chromosome"/>
</dbReference>
<dbReference type="GeneID" id="4601558"/>
<dbReference type="OrthoDB" id="46251at2157"/>
<dbReference type="EnsemblBacteria" id="ABL78402">
    <property type="protein sequence ID" value="ABL78402"/>
    <property type="gene ID" value="Tpen_1002"/>
</dbReference>
<dbReference type="eggNOG" id="arCOG07626">
    <property type="taxonomic scope" value="Archaea"/>
</dbReference>
<proteinExistence type="predicted"/>
<keyword evidence="2" id="KW-1185">Reference proteome</keyword>
<dbReference type="KEGG" id="tpe:Tpen_1002"/>
<dbReference type="RefSeq" id="WP_011752667.1">
    <property type="nucleotide sequence ID" value="NC_008698.1"/>
</dbReference>
<protein>
    <recommendedName>
        <fullName evidence="3">4-vinyl reductase 4VR domain-containing protein</fullName>
    </recommendedName>
</protein>
<accession>A1RYX2</accession>
<evidence type="ECO:0008006" key="3">
    <source>
        <dbReference type="Google" id="ProtNLM"/>
    </source>
</evidence>